<protein>
    <submittedName>
        <fullName evidence="2">Uncharacterized protein</fullName>
    </submittedName>
</protein>
<dbReference type="Proteomes" id="UP000192578">
    <property type="component" value="Unassembled WGS sequence"/>
</dbReference>
<gene>
    <name evidence="2" type="ORF">BV898_11619</name>
</gene>
<proteinExistence type="predicted"/>
<evidence type="ECO:0000313" key="3">
    <source>
        <dbReference type="Proteomes" id="UP000192578"/>
    </source>
</evidence>
<name>A0A1W0WG16_HYPEX</name>
<feature type="compositionally biased region" description="Basic residues" evidence="1">
    <location>
        <begin position="97"/>
        <end position="113"/>
    </location>
</feature>
<dbReference type="EMBL" id="MTYJ01000109">
    <property type="protein sequence ID" value="OQV14145.1"/>
    <property type="molecule type" value="Genomic_DNA"/>
</dbReference>
<evidence type="ECO:0000313" key="2">
    <source>
        <dbReference type="EMBL" id="OQV14145.1"/>
    </source>
</evidence>
<comment type="caution">
    <text evidence="2">The sequence shown here is derived from an EMBL/GenBank/DDBJ whole genome shotgun (WGS) entry which is preliminary data.</text>
</comment>
<feature type="compositionally biased region" description="Basic and acidic residues" evidence="1">
    <location>
        <begin position="114"/>
        <end position="125"/>
    </location>
</feature>
<accession>A0A1W0WG16</accession>
<keyword evidence="3" id="KW-1185">Reference proteome</keyword>
<dbReference type="OrthoDB" id="10622159at2759"/>
<sequence>MGPVIIDASLIRHCSVWGKIKLPHGQEEHPLGPKNLMKKREACRQMLPDQLVSQASTSYTDTFKGPEILSLVPTSVYPANRAPYPVHSPEGVAQRPPSKRHPPKAHSSSKQKAKHESKSTYKDLVSDAPQTWLEGQRQAEIPTYKDKQSAYLKQANLNHTFFVSPETMRTDLQFSHLRKTAYALDFPAPPIQDMTVPAVIPTLVKNITQYNGTEGTLWKDTFPSGKRGAMQKDDLERWKTTHKETHKWRDWKVFEDSYGSKRPFGPAHTEYSGFVGNMPHLICRVLNRQEQRVGQPGVRDRTQNEMIGRPSGFAEHHWNKVSKGRNMIPPF</sequence>
<feature type="region of interest" description="Disordered" evidence="1">
    <location>
        <begin position="82"/>
        <end position="128"/>
    </location>
</feature>
<dbReference type="AlphaFoldDB" id="A0A1W0WG16"/>
<organism evidence="2 3">
    <name type="scientific">Hypsibius exemplaris</name>
    <name type="common">Freshwater tardigrade</name>
    <dbReference type="NCBI Taxonomy" id="2072580"/>
    <lineage>
        <taxon>Eukaryota</taxon>
        <taxon>Metazoa</taxon>
        <taxon>Ecdysozoa</taxon>
        <taxon>Tardigrada</taxon>
        <taxon>Eutardigrada</taxon>
        <taxon>Parachela</taxon>
        <taxon>Hypsibioidea</taxon>
        <taxon>Hypsibiidae</taxon>
        <taxon>Hypsibius</taxon>
    </lineage>
</organism>
<reference evidence="3" key="1">
    <citation type="submission" date="2017-01" db="EMBL/GenBank/DDBJ databases">
        <title>Comparative genomics of anhydrobiosis in the tardigrade Hypsibius dujardini.</title>
        <authorList>
            <person name="Yoshida Y."/>
            <person name="Koutsovoulos G."/>
            <person name="Laetsch D."/>
            <person name="Stevens L."/>
            <person name="Kumar S."/>
            <person name="Horikawa D."/>
            <person name="Ishino K."/>
            <person name="Komine S."/>
            <person name="Tomita M."/>
            <person name="Blaxter M."/>
            <person name="Arakawa K."/>
        </authorList>
    </citation>
    <scope>NUCLEOTIDE SEQUENCE [LARGE SCALE GENOMIC DNA]</scope>
    <source>
        <strain evidence="3">Z151</strain>
    </source>
</reference>
<evidence type="ECO:0000256" key="1">
    <source>
        <dbReference type="SAM" id="MobiDB-lite"/>
    </source>
</evidence>